<accession>A0ABT0IGE3</accession>
<evidence type="ECO:0000313" key="1">
    <source>
        <dbReference type="EMBL" id="MCK8680408.1"/>
    </source>
</evidence>
<sequence length="176" mass="18588">MAATALLALGTLAGCSTPEPPPKEYATPTSLCGVPIDPALLDPLLPASGRKAVVKDSFPELKGGSDCTVVVDDSTDLSAITTWRELGTSVREIAAGQPYVRLDERISADLRYSWGDKGAVSKVDCPEPAETRRKGTQQLFVYVFVGNEGRANEAAMKKLILAYADAVSKSAECRGG</sequence>
<comment type="caution">
    <text evidence="1">The sequence shown here is derived from an EMBL/GenBank/DDBJ whole genome shotgun (WGS) entry which is preliminary data.</text>
</comment>
<dbReference type="RefSeq" id="WP_248636220.1">
    <property type="nucleotide sequence ID" value="NZ_JALPTH010000026.1"/>
</dbReference>
<dbReference type="EMBL" id="JALPTH010000026">
    <property type="protein sequence ID" value="MCK8680408.1"/>
    <property type="molecule type" value="Genomic_DNA"/>
</dbReference>
<protein>
    <recommendedName>
        <fullName evidence="3">DUF3558 domain-containing protein</fullName>
    </recommendedName>
</protein>
<gene>
    <name evidence="1" type="ORF">M1O15_24020</name>
</gene>
<evidence type="ECO:0000313" key="2">
    <source>
        <dbReference type="Proteomes" id="UP001522868"/>
    </source>
</evidence>
<proteinExistence type="predicted"/>
<keyword evidence="2" id="KW-1185">Reference proteome</keyword>
<name>A0ABT0IGE3_9ACTN</name>
<reference evidence="1 2" key="1">
    <citation type="submission" date="2022-04" db="EMBL/GenBank/DDBJ databases">
        <title>Streptomyces sp. nov. LCR6-01 isolated from Lichen of Dirinaria sp.</title>
        <authorList>
            <person name="Kanchanasin P."/>
            <person name="Tanasupawat S."/>
            <person name="Phongsopitanun W."/>
        </authorList>
    </citation>
    <scope>NUCLEOTIDE SEQUENCE [LARGE SCALE GENOMIC DNA]</scope>
    <source>
        <strain evidence="1 2">LCR6-01</strain>
    </source>
</reference>
<evidence type="ECO:0008006" key="3">
    <source>
        <dbReference type="Google" id="ProtNLM"/>
    </source>
</evidence>
<dbReference type="Proteomes" id="UP001522868">
    <property type="component" value="Unassembled WGS sequence"/>
</dbReference>
<organism evidence="1 2">
    <name type="scientific">Streptomyces lichenis</name>
    <dbReference type="NCBI Taxonomy" id="2306967"/>
    <lineage>
        <taxon>Bacteria</taxon>
        <taxon>Bacillati</taxon>
        <taxon>Actinomycetota</taxon>
        <taxon>Actinomycetes</taxon>
        <taxon>Kitasatosporales</taxon>
        <taxon>Streptomycetaceae</taxon>
        <taxon>Streptomyces</taxon>
    </lineage>
</organism>